<accession>A0AA44HZ59</accession>
<gene>
    <name evidence="1" type="ORF">HB991_05460</name>
</gene>
<proteinExistence type="predicted"/>
<reference evidence="1" key="1">
    <citation type="submission" date="2020-03" db="EMBL/GenBank/DDBJ databases">
        <authorList>
            <person name="Kislichkina A."/>
            <person name="Dentovskaya S."/>
            <person name="Shaikhutdinov R."/>
            <person name="Ivanov S."/>
            <person name="Sizova A."/>
            <person name="Solomentsev V."/>
            <person name="Bogun A."/>
        </authorList>
    </citation>
    <scope>NUCLEOTIDE SEQUENCE</scope>
    <source>
        <strain evidence="1">SCPM-O-B-7610</strain>
    </source>
</reference>
<name>A0AA44HZ59_YERMO</name>
<dbReference type="EMBL" id="JAASAI010000003">
    <property type="protein sequence ID" value="NIL21972.1"/>
    <property type="molecule type" value="Genomic_DNA"/>
</dbReference>
<protein>
    <submittedName>
        <fullName evidence="1">Ash family protein</fullName>
    </submittedName>
</protein>
<evidence type="ECO:0000313" key="1">
    <source>
        <dbReference type="EMBL" id="NIL21972.1"/>
    </source>
</evidence>
<evidence type="ECO:0000313" key="2">
    <source>
        <dbReference type="Proteomes" id="UP000712947"/>
    </source>
</evidence>
<dbReference type="RefSeq" id="WP_167311670.1">
    <property type="nucleotide sequence ID" value="NZ_CABHYO010000059.1"/>
</dbReference>
<comment type="caution">
    <text evidence="1">The sequence shown here is derived from an EMBL/GenBank/DDBJ whole genome shotgun (WGS) entry which is preliminary data.</text>
</comment>
<dbReference type="Proteomes" id="UP000712947">
    <property type="component" value="Unassembled WGS sequence"/>
</dbReference>
<sequence>MCEYSYTCEKAMVGWTGASKDAPGSLLTGYANLVQLTTLLRLASLGGDFKVIN</sequence>
<organism evidence="1 2">
    <name type="scientific">Yersinia mollaretii</name>
    <dbReference type="NCBI Taxonomy" id="33060"/>
    <lineage>
        <taxon>Bacteria</taxon>
        <taxon>Pseudomonadati</taxon>
        <taxon>Pseudomonadota</taxon>
        <taxon>Gammaproteobacteria</taxon>
        <taxon>Enterobacterales</taxon>
        <taxon>Yersiniaceae</taxon>
        <taxon>Yersinia</taxon>
    </lineage>
</organism>
<dbReference type="AlphaFoldDB" id="A0AA44HZ59"/>